<reference evidence="3 4" key="1">
    <citation type="submission" date="2020-01" db="EMBL/GenBank/DDBJ databases">
        <title>Insect and environment-associated Actinomycetes.</title>
        <authorList>
            <person name="Currrie C."/>
            <person name="Chevrette M."/>
            <person name="Carlson C."/>
            <person name="Stubbendieck R."/>
            <person name="Wendt-Pienkowski E."/>
        </authorList>
    </citation>
    <scope>NUCLEOTIDE SEQUENCE [LARGE SCALE GENOMIC DNA]</scope>
    <source>
        <strain evidence="3 4">SID8386</strain>
    </source>
</reference>
<keyword evidence="1" id="KW-1133">Transmembrane helix</keyword>
<dbReference type="RefSeq" id="WP_067595673.1">
    <property type="nucleotide sequence ID" value="NZ_JAAGNC010000060.1"/>
</dbReference>
<feature type="transmembrane region" description="Helical" evidence="1">
    <location>
        <begin position="72"/>
        <end position="90"/>
    </location>
</feature>
<feature type="transmembrane region" description="Helical" evidence="1">
    <location>
        <begin position="102"/>
        <end position="123"/>
    </location>
</feature>
<feature type="domain" description="DUF6545" evidence="2">
    <location>
        <begin position="237"/>
        <end position="374"/>
    </location>
</feature>
<organism evidence="3 4">
    <name type="scientific">Amycolatopsis rubida</name>
    <dbReference type="NCBI Taxonomy" id="112413"/>
    <lineage>
        <taxon>Bacteria</taxon>
        <taxon>Bacillati</taxon>
        <taxon>Actinomycetota</taxon>
        <taxon>Actinomycetes</taxon>
        <taxon>Pseudonocardiales</taxon>
        <taxon>Pseudonocardiaceae</taxon>
        <taxon>Amycolatopsis</taxon>
    </lineage>
</organism>
<gene>
    <name evidence="3" type="ORF">G3I59_08905</name>
</gene>
<sequence length="407" mass="45836">MLQDTARQAVIVIVLTTLAARFPYLLRNRMQRPLFLTLAVFATSSVIIQSWFAARVNQLTDVPKFSNLFQGIWGLVDITATLYFAVRITGFQPRHRYSKPAWIAWALATAAGMSISFALTPPAMRFSSSAQISPFTAYALIAAAYMVGTALTASWLLWRNLADIEGRVLRTALTMVMAGDAIMVPFMAIRTAERMTPIAPALSQAAILLSTARFVLLPLGCVVVAVEPLRKAIVCQYRRIRLYSFWRWLRSATPELTLTSTTSRWRDLFDTDRSWEVLHQRVIEVRDSIFYLYDTRAFGNLLTWADDYAKTIPRRTMHPELITTACWLVVAHRSALANNAPRTNEVLESEWLPRAAADATMRQETRYFLELYRTIRSQAVQTFADKIAPAANTCLASSAHTGSSRPQ</sequence>
<dbReference type="Pfam" id="PF20182">
    <property type="entry name" value="DUF6545"/>
    <property type="match status" value="1"/>
</dbReference>
<feature type="transmembrane region" description="Helical" evidence="1">
    <location>
        <begin position="33"/>
        <end position="52"/>
    </location>
</feature>
<comment type="caution">
    <text evidence="3">The sequence shown here is derived from an EMBL/GenBank/DDBJ whole genome shotgun (WGS) entry which is preliminary data.</text>
</comment>
<proteinExistence type="predicted"/>
<accession>A0ABX0BMI1</accession>
<keyword evidence="1" id="KW-0472">Membrane</keyword>
<protein>
    <recommendedName>
        <fullName evidence="2">DUF6545 domain-containing protein</fullName>
    </recommendedName>
</protein>
<evidence type="ECO:0000259" key="2">
    <source>
        <dbReference type="Pfam" id="PF20182"/>
    </source>
</evidence>
<feature type="transmembrane region" description="Helical" evidence="1">
    <location>
        <begin position="135"/>
        <end position="157"/>
    </location>
</feature>
<feature type="transmembrane region" description="Helical" evidence="1">
    <location>
        <begin position="201"/>
        <end position="226"/>
    </location>
</feature>
<keyword evidence="1" id="KW-0812">Transmembrane</keyword>
<feature type="transmembrane region" description="Helical" evidence="1">
    <location>
        <begin position="169"/>
        <end position="189"/>
    </location>
</feature>
<evidence type="ECO:0000313" key="3">
    <source>
        <dbReference type="EMBL" id="NEC55709.1"/>
    </source>
</evidence>
<dbReference type="EMBL" id="JAAGNC010000060">
    <property type="protein sequence ID" value="NEC55709.1"/>
    <property type="molecule type" value="Genomic_DNA"/>
</dbReference>
<dbReference type="InterPro" id="IPR046675">
    <property type="entry name" value="DUF6545"/>
</dbReference>
<evidence type="ECO:0000256" key="1">
    <source>
        <dbReference type="SAM" id="Phobius"/>
    </source>
</evidence>
<name>A0ABX0BMI1_9PSEU</name>
<keyword evidence="4" id="KW-1185">Reference proteome</keyword>
<evidence type="ECO:0000313" key="4">
    <source>
        <dbReference type="Proteomes" id="UP000470404"/>
    </source>
</evidence>
<dbReference type="Proteomes" id="UP000470404">
    <property type="component" value="Unassembled WGS sequence"/>
</dbReference>
<feature type="transmembrane region" description="Helical" evidence="1">
    <location>
        <begin position="6"/>
        <end position="26"/>
    </location>
</feature>